<dbReference type="AlphaFoldDB" id="A0A452SWG1"/>
<dbReference type="SMART" id="SM01222">
    <property type="entry name" value="FTCD_N"/>
    <property type="match status" value="1"/>
</dbReference>
<dbReference type="Pfam" id="PF07837">
    <property type="entry name" value="FTCD_N"/>
    <property type="match status" value="1"/>
</dbReference>
<dbReference type="GO" id="GO:0016740">
    <property type="term" value="F:transferase activity"/>
    <property type="evidence" value="ECO:0007669"/>
    <property type="project" value="InterPro"/>
</dbReference>
<dbReference type="PANTHER" id="PTHR12234:SF1">
    <property type="entry name" value="FORMIMINOTRANSFERASE N-TERMINAL SUBDOMAIN-CONTAINING PROTEIN"/>
    <property type="match status" value="1"/>
</dbReference>
<dbReference type="OMA" id="EYPEVSM"/>
<dbReference type="Ensembl" id="ENSUAMT00000041525.1">
    <property type="protein sequence ID" value="ENSUAMP00000037302.1"/>
    <property type="gene ID" value="ENSUAMG00000028250.1"/>
</dbReference>
<reference evidence="3" key="1">
    <citation type="submission" date="2016-06" db="EMBL/GenBank/DDBJ databases">
        <title>De novo assembly and RNA-Seq shows season-dependent expression and editing in black bear kidneys.</title>
        <authorList>
            <person name="Korstanje R."/>
            <person name="Srivastava A."/>
            <person name="Sarsani V.K."/>
            <person name="Sheehan S.M."/>
            <person name="Seger R.L."/>
            <person name="Barter M.E."/>
            <person name="Lindqvist C."/>
            <person name="Brody L.C."/>
            <person name="Mullikin J.C."/>
        </authorList>
    </citation>
    <scope>NUCLEOTIDE SEQUENCE [LARGE SCALE GENOMIC DNA]</scope>
</reference>
<name>A0A452SWG1_URSAM</name>
<dbReference type="GO" id="GO:0005542">
    <property type="term" value="F:folic acid binding"/>
    <property type="evidence" value="ECO:0007669"/>
    <property type="project" value="InterPro"/>
</dbReference>
<dbReference type="PANTHER" id="PTHR12234">
    <property type="entry name" value="FORMIMINOTRANSFERASE-CYCLODEAMINASE"/>
    <property type="match status" value="1"/>
</dbReference>
<dbReference type="InterPro" id="IPR022384">
    <property type="entry name" value="FormiminoTrfase_cat_dom_sf"/>
</dbReference>
<accession>A0A452SWG1</accession>
<dbReference type="InterPro" id="IPR012886">
    <property type="entry name" value="Formiminotransferase_N"/>
</dbReference>
<protein>
    <recommendedName>
        <fullName evidence="1">Formiminotransferase N-terminal subdomain domain-containing protein</fullName>
    </recommendedName>
</protein>
<dbReference type="Proteomes" id="UP000291022">
    <property type="component" value="Unassembled WGS sequence"/>
</dbReference>
<dbReference type="SUPFAM" id="SSF55116">
    <property type="entry name" value="Formiminotransferase domain of formiminotransferase-cyclodeaminase"/>
    <property type="match status" value="1"/>
</dbReference>
<sequence length="197" mass="22088">MSSSRLGLRLAACLLNISEARRKYVVENIAKAALLEKKENGQEYPEVSMLNVFSFSDQDYIRSVITIAASINELGKISVSLFFLEAFKSITLQVREGILSCLGAVNLFPIYLLSGVQGNECGAVARSKRRFRENLVLHISDCSVFLLGEAHLPEKCGLVQRRNALESDLGATPAHPKIWMEVNYDFFSFLFIYLFLL</sequence>
<feature type="domain" description="Formiminotransferase N-terminal subdomain" evidence="1">
    <location>
        <begin position="9"/>
        <end position="177"/>
    </location>
</feature>
<proteinExistence type="predicted"/>
<organism evidence="2 3">
    <name type="scientific">Ursus americanus</name>
    <name type="common">American black bear</name>
    <name type="synonym">Euarctos americanus</name>
    <dbReference type="NCBI Taxonomy" id="9643"/>
    <lineage>
        <taxon>Eukaryota</taxon>
        <taxon>Metazoa</taxon>
        <taxon>Chordata</taxon>
        <taxon>Craniata</taxon>
        <taxon>Vertebrata</taxon>
        <taxon>Euteleostomi</taxon>
        <taxon>Mammalia</taxon>
        <taxon>Eutheria</taxon>
        <taxon>Laurasiatheria</taxon>
        <taxon>Carnivora</taxon>
        <taxon>Caniformia</taxon>
        <taxon>Ursidae</taxon>
        <taxon>Ursus</taxon>
    </lineage>
</organism>
<reference evidence="2" key="3">
    <citation type="submission" date="2025-09" db="UniProtKB">
        <authorList>
            <consortium name="Ensembl"/>
        </authorList>
    </citation>
    <scope>IDENTIFICATION</scope>
</reference>
<dbReference type="Gene3D" id="3.30.990.10">
    <property type="entry name" value="Formiminotransferase, N-terminal subdomain"/>
    <property type="match status" value="1"/>
</dbReference>
<evidence type="ECO:0000313" key="2">
    <source>
        <dbReference type="Ensembl" id="ENSUAMP00000037302.1"/>
    </source>
</evidence>
<dbReference type="STRING" id="9643.ENSUAMP00000037302"/>
<dbReference type="InterPro" id="IPR051623">
    <property type="entry name" value="FTCD"/>
</dbReference>
<evidence type="ECO:0000259" key="1">
    <source>
        <dbReference type="SMART" id="SM01222"/>
    </source>
</evidence>
<keyword evidence="3" id="KW-1185">Reference proteome</keyword>
<evidence type="ECO:0000313" key="3">
    <source>
        <dbReference type="Proteomes" id="UP000291022"/>
    </source>
</evidence>
<dbReference type="GeneTree" id="ENSGT00390000005581"/>
<reference evidence="2" key="2">
    <citation type="submission" date="2025-08" db="UniProtKB">
        <authorList>
            <consortium name="Ensembl"/>
        </authorList>
    </citation>
    <scope>IDENTIFICATION</scope>
</reference>
<dbReference type="InterPro" id="IPR037064">
    <property type="entry name" value="Formiminotransferase_N_sf"/>
</dbReference>